<sequence>MKVTVTVDCTPLEAREFLGLPDVQPMQAAMMDQMQQKMMENIDKYSPESIMQSWFSFDPKVGERFQDMFVNMAGLGAKPKDKK</sequence>
<dbReference type="InterPro" id="IPR045502">
    <property type="entry name" value="DUF6489"/>
</dbReference>
<dbReference type="RefSeq" id="WP_211909516.1">
    <property type="nucleotide sequence ID" value="NZ_CP036498.1"/>
</dbReference>
<reference evidence="1 2" key="1">
    <citation type="submission" date="2019-02" db="EMBL/GenBank/DDBJ databases">
        <title>Emended description of the genus Rhodopseudomonas and description of Rhodopseudomonas albus sp. nov., a non-phototrophic, heavy-metal-tolerant bacterium isolated from garden soil.</title>
        <authorList>
            <person name="Bao Z."/>
            <person name="Cao W.W."/>
            <person name="Sato Y."/>
            <person name="Nishizawa T."/>
            <person name="Zhao J."/>
            <person name="Guo Y."/>
            <person name="Ohta H."/>
        </authorList>
    </citation>
    <scope>NUCLEOTIDE SEQUENCE [LARGE SCALE GENOMIC DNA]</scope>
    <source>
        <strain evidence="1 2">SK50-23</strain>
    </source>
</reference>
<proteinExistence type="predicted"/>
<keyword evidence="2" id="KW-1185">Reference proteome</keyword>
<accession>A0ABX8ABQ3</accession>
<evidence type="ECO:0000313" key="2">
    <source>
        <dbReference type="Proteomes" id="UP000682843"/>
    </source>
</evidence>
<organism evidence="1 2">
    <name type="scientific">Tardiphaga alba</name>
    <dbReference type="NCBI Taxonomy" id="340268"/>
    <lineage>
        <taxon>Bacteria</taxon>
        <taxon>Pseudomonadati</taxon>
        <taxon>Pseudomonadota</taxon>
        <taxon>Alphaproteobacteria</taxon>
        <taxon>Hyphomicrobiales</taxon>
        <taxon>Nitrobacteraceae</taxon>
        <taxon>Tardiphaga</taxon>
    </lineage>
</organism>
<dbReference type="EMBL" id="CP036498">
    <property type="protein sequence ID" value="QUS40922.1"/>
    <property type="molecule type" value="Genomic_DNA"/>
</dbReference>
<evidence type="ECO:0000313" key="1">
    <source>
        <dbReference type="EMBL" id="QUS40922.1"/>
    </source>
</evidence>
<evidence type="ECO:0008006" key="3">
    <source>
        <dbReference type="Google" id="ProtNLM"/>
    </source>
</evidence>
<name>A0ABX8ABQ3_9BRAD</name>
<protein>
    <recommendedName>
        <fullName evidence="3">Ribosomal protein S1</fullName>
    </recommendedName>
</protein>
<gene>
    <name evidence="1" type="ORF">RPMA_20320</name>
</gene>
<dbReference type="Pfam" id="PF20099">
    <property type="entry name" value="DUF6489"/>
    <property type="match status" value="1"/>
</dbReference>
<dbReference type="Proteomes" id="UP000682843">
    <property type="component" value="Chromosome"/>
</dbReference>